<feature type="transmembrane region" description="Helical" evidence="6">
    <location>
        <begin position="21"/>
        <end position="38"/>
    </location>
</feature>
<feature type="transmembrane region" description="Helical" evidence="6">
    <location>
        <begin position="312"/>
        <end position="331"/>
    </location>
</feature>
<reference evidence="8 9" key="1">
    <citation type="submission" date="2015-09" db="EMBL/GenBank/DDBJ databases">
        <title>Bacillus cereus food isolates.</title>
        <authorList>
            <person name="Boekhorst J."/>
        </authorList>
    </citation>
    <scope>NUCLEOTIDE SEQUENCE [LARGE SCALE GENOMIC DNA]</scope>
    <source>
        <strain evidence="8 9">B4082</strain>
    </source>
</reference>
<dbReference type="Proteomes" id="UP000076501">
    <property type="component" value="Unassembled WGS sequence"/>
</dbReference>
<evidence type="ECO:0000256" key="5">
    <source>
        <dbReference type="ARBA" id="ARBA00023136"/>
    </source>
</evidence>
<dbReference type="AlphaFoldDB" id="A0A164CHW7"/>
<dbReference type="GO" id="GO:0140359">
    <property type="term" value="F:ABC-type transporter activity"/>
    <property type="evidence" value="ECO:0007669"/>
    <property type="project" value="InterPro"/>
</dbReference>
<dbReference type="InterPro" id="IPR013525">
    <property type="entry name" value="ABC2_TM"/>
</dbReference>
<feature type="transmembrane region" description="Helical" evidence="6">
    <location>
        <begin position="227"/>
        <end position="248"/>
    </location>
</feature>
<dbReference type="PANTHER" id="PTHR30294:SF29">
    <property type="entry name" value="MULTIDRUG ABC TRANSPORTER PERMEASE YBHS-RELATED"/>
    <property type="match status" value="1"/>
</dbReference>
<dbReference type="GO" id="GO:0005886">
    <property type="term" value="C:plasma membrane"/>
    <property type="evidence" value="ECO:0007669"/>
    <property type="project" value="UniProtKB-SubCell"/>
</dbReference>
<sequence>MSSFWTIFLQNYKSKVKSKSYFAITIIVSMFIIGLMNFDKIYNLFAGNEDDQVVVVTEKEELYSTIHQVFKNVDSKIQVKRSTDKQKAESGVKNGDYTYAIVVEELNNKQLKATYITETDVNQQDVSKVQTILSQIQSSNFAQQLNLSQDELKVLTTPVEIHTKTVSDKVKDGEHTEGVGILINVFIMLNYLMILMYAAQLATDVATEKSSRVMELVVSSISPTKHLYAKLFSTLLAGITQIIIWGLVATVGYKTAINDSKNDILDSIDLNSVAPTLVFYGILFFTLGFLLYGSLSCLFGSIITRIEESSQAVMPLMFMLLAALYIAIYGMSNPSSMVVTITSYVPFFTPIVMLVRIGFLNIPVWEIALALGILIATICMMIGLTSRVYRGGVLIYGKGAFSNIKKAIKLGQK</sequence>
<evidence type="ECO:0000256" key="4">
    <source>
        <dbReference type="ARBA" id="ARBA00022989"/>
    </source>
</evidence>
<feature type="domain" description="ABC-2 type transporter transmembrane" evidence="7">
    <location>
        <begin position="19"/>
        <end position="384"/>
    </location>
</feature>
<evidence type="ECO:0000256" key="2">
    <source>
        <dbReference type="ARBA" id="ARBA00022475"/>
    </source>
</evidence>
<evidence type="ECO:0000313" key="9">
    <source>
        <dbReference type="Proteomes" id="UP000076501"/>
    </source>
</evidence>
<keyword evidence="3 6" id="KW-0812">Transmembrane</keyword>
<dbReference type="RefSeq" id="WP_063224546.1">
    <property type="nucleotide sequence ID" value="NZ_LJKA01000070.1"/>
</dbReference>
<organism evidence="8 9">
    <name type="scientific">Bacillus cereus</name>
    <dbReference type="NCBI Taxonomy" id="1396"/>
    <lineage>
        <taxon>Bacteria</taxon>
        <taxon>Bacillati</taxon>
        <taxon>Bacillota</taxon>
        <taxon>Bacilli</taxon>
        <taxon>Bacillales</taxon>
        <taxon>Bacillaceae</taxon>
        <taxon>Bacillus</taxon>
        <taxon>Bacillus cereus group</taxon>
    </lineage>
</organism>
<evidence type="ECO:0000256" key="6">
    <source>
        <dbReference type="SAM" id="Phobius"/>
    </source>
</evidence>
<dbReference type="EMBL" id="LJKA01000070">
    <property type="protein sequence ID" value="KZD28684.1"/>
    <property type="molecule type" value="Genomic_DNA"/>
</dbReference>
<dbReference type="PANTHER" id="PTHR30294">
    <property type="entry name" value="MEMBRANE COMPONENT OF ABC TRANSPORTER YHHJ-RELATED"/>
    <property type="match status" value="1"/>
</dbReference>
<evidence type="ECO:0000256" key="1">
    <source>
        <dbReference type="ARBA" id="ARBA00004651"/>
    </source>
</evidence>
<evidence type="ECO:0000313" key="8">
    <source>
        <dbReference type="EMBL" id="KZD28684.1"/>
    </source>
</evidence>
<feature type="transmembrane region" description="Helical" evidence="6">
    <location>
        <begin position="337"/>
        <end position="355"/>
    </location>
</feature>
<dbReference type="PATRIC" id="fig|1396.539.peg.1845"/>
<feature type="transmembrane region" description="Helical" evidence="6">
    <location>
        <begin position="367"/>
        <end position="389"/>
    </location>
</feature>
<protein>
    <recommendedName>
        <fullName evidence="7">ABC-2 type transporter transmembrane domain-containing protein</fullName>
    </recommendedName>
</protein>
<keyword evidence="4 6" id="KW-1133">Transmembrane helix</keyword>
<feature type="transmembrane region" description="Helical" evidence="6">
    <location>
        <begin position="277"/>
        <end position="300"/>
    </location>
</feature>
<dbReference type="InterPro" id="IPR051449">
    <property type="entry name" value="ABC-2_transporter_component"/>
</dbReference>
<dbReference type="Pfam" id="PF12698">
    <property type="entry name" value="ABC2_membrane_3"/>
    <property type="match status" value="1"/>
</dbReference>
<accession>A0A164CHW7</accession>
<keyword evidence="5 6" id="KW-0472">Membrane</keyword>
<evidence type="ECO:0000259" key="7">
    <source>
        <dbReference type="Pfam" id="PF12698"/>
    </source>
</evidence>
<name>A0A164CHW7_BACCE</name>
<feature type="transmembrane region" description="Helical" evidence="6">
    <location>
        <begin position="181"/>
        <end position="206"/>
    </location>
</feature>
<comment type="subcellular location">
    <subcellularLocation>
        <location evidence="1">Cell membrane</location>
        <topology evidence="1">Multi-pass membrane protein</topology>
    </subcellularLocation>
</comment>
<comment type="caution">
    <text evidence="8">The sequence shown here is derived from an EMBL/GenBank/DDBJ whole genome shotgun (WGS) entry which is preliminary data.</text>
</comment>
<keyword evidence="2" id="KW-1003">Cell membrane</keyword>
<proteinExistence type="predicted"/>
<evidence type="ECO:0000256" key="3">
    <source>
        <dbReference type="ARBA" id="ARBA00022692"/>
    </source>
</evidence>
<gene>
    <name evidence="8" type="ORF">B4082_4857</name>
</gene>